<dbReference type="Proteomes" id="UP000681414">
    <property type="component" value="Unassembled WGS sequence"/>
</dbReference>
<accession>A0A942YHR0</accession>
<dbReference type="PROSITE" id="PS00662">
    <property type="entry name" value="T2SP_E"/>
    <property type="match status" value="1"/>
</dbReference>
<comment type="similarity">
    <text evidence="1">Belongs to the GSP E family.</text>
</comment>
<keyword evidence="6" id="KW-1185">Reference proteome</keyword>
<dbReference type="GO" id="GO:0005524">
    <property type="term" value="F:ATP binding"/>
    <property type="evidence" value="ECO:0007669"/>
    <property type="project" value="UniProtKB-KW"/>
</dbReference>
<comment type="caution">
    <text evidence="5">The sequence shown here is derived from an EMBL/GenBank/DDBJ whole genome shotgun (WGS) entry which is preliminary data.</text>
</comment>
<dbReference type="SUPFAM" id="SSF52540">
    <property type="entry name" value="P-loop containing nucleoside triphosphate hydrolases"/>
    <property type="match status" value="1"/>
</dbReference>
<dbReference type="AlphaFoldDB" id="A0A942YHR0"/>
<keyword evidence="3" id="KW-0067">ATP-binding</keyword>
<dbReference type="CDD" id="cd01129">
    <property type="entry name" value="PulE-GspE-like"/>
    <property type="match status" value="1"/>
</dbReference>
<dbReference type="InterPro" id="IPR027417">
    <property type="entry name" value="P-loop_NTPase"/>
</dbReference>
<evidence type="ECO:0000256" key="1">
    <source>
        <dbReference type="ARBA" id="ARBA00006611"/>
    </source>
</evidence>
<gene>
    <name evidence="5" type="ORF">KHA97_06260</name>
</gene>
<dbReference type="GO" id="GO:0005886">
    <property type="term" value="C:plasma membrane"/>
    <property type="evidence" value="ECO:0007669"/>
    <property type="project" value="TreeGrafter"/>
</dbReference>
<evidence type="ECO:0000259" key="4">
    <source>
        <dbReference type="PROSITE" id="PS00662"/>
    </source>
</evidence>
<sequence length="351" mass="39588">MNIERKANLLLFQALHDDATDIHIIPNSESYHIQFRINGILFPLKQIPFDVGERLISHLKFLASMDIGEKRKPQSGSLQTKIIGLDISLRISTLPSAHLKESIAIRILPQNTISLDHLSLFPNSIHHLTTLMAQANGLVVLTGPTGSGKSTTMYALAQYCAKNLNRHVISLEDPVEKHHEDLLQVQVNERAGISFHSGLKAILRHDPDVILVGEIRDAETAKIAVRAAMTGHLVLTSMHSREAKGAIQRLLEFGIKDGELKQTLLAITAQRLVILKCPFCGANCSKYCTNLFRIKRLGIYEILYRNTLLFELKNMGEERSKYRYNTLQQLIRKGIALGYLPSEEYERWIIE</sequence>
<evidence type="ECO:0000256" key="2">
    <source>
        <dbReference type="ARBA" id="ARBA00022741"/>
    </source>
</evidence>
<keyword evidence="2" id="KW-0547">Nucleotide-binding</keyword>
<protein>
    <submittedName>
        <fullName evidence="5">Type II/IV secretion system protein</fullName>
    </submittedName>
</protein>
<feature type="domain" description="Bacterial type II secretion system protein E" evidence="4">
    <location>
        <begin position="203"/>
        <end position="217"/>
    </location>
</feature>
<proteinExistence type="inferred from homology"/>
<dbReference type="RefSeq" id="WP_213123840.1">
    <property type="nucleotide sequence ID" value="NZ_JAGYPG010000001.1"/>
</dbReference>
<dbReference type="Gene3D" id="3.40.50.300">
    <property type="entry name" value="P-loop containing nucleotide triphosphate hydrolases"/>
    <property type="match status" value="1"/>
</dbReference>
<evidence type="ECO:0000256" key="3">
    <source>
        <dbReference type="ARBA" id="ARBA00022840"/>
    </source>
</evidence>
<dbReference type="PANTHER" id="PTHR30258:SF2">
    <property type="entry name" value="COMG OPERON PROTEIN 1"/>
    <property type="match status" value="1"/>
</dbReference>
<dbReference type="GO" id="GO:0016887">
    <property type="term" value="F:ATP hydrolysis activity"/>
    <property type="evidence" value="ECO:0007669"/>
    <property type="project" value="TreeGrafter"/>
</dbReference>
<dbReference type="Gene3D" id="3.30.450.90">
    <property type="match status" value="1"/>
</dbReference>
<name>A0A942YHR0_9BACI</name>
<dbReference type="InterPro" id="IPR047667">
    <property type="entry name" value="ATPase_ComGA"/>
</dbReference>
<dbReference type="NCBIfam" id="NF041000">
    <property type="entry name" value="ATPase_ComGA"/>
    <property type="match status" value="1"/>
</dbReference>
<organism evidence="5 6">
    <name type="scientific">Lederbergia citri</name>
    <dbReference type="NCBI Taxonomy" id="2833580"/>
    <lineage>
        <taxon>Bacteria</taxon>
        <taxon>Bacillati</taxon>
        <taxon>Bacillota</taxon>
        <taxon>Bacilli</taxon>
        <taxon>Bacillales</taxon>
        <taxon>Bacillaceae</taxon>
        <taxon>Lederbergia</taxon>
    </lineage>
</organism>
<dbReference type="InterPro" id="IPR003593">
    <property type="entry name" value="AAA+_ATPase"/>
</dbReference>
<dbReference type="EMBL" id="JAGYPG010000001">
    <property type="protein sequence ID" value="MBS4194676.1"/>
    <property type="molecule type" value="Genomic_DNA"/>
</dbReference>
<dbReference type="SMART" id="SM00382">
    <property type="entry name" value="AAA"/>
    <property type="match status" value="1"/>
</dbReference>
<dbReference type="InterPro" id="IPR001482">
    <property type="entry name" value="T2SS/T4SS_dom"/>
</dbReference>
<dbReference type="Pfam" id="PF00437">
    <property type="entry name" value="T2SSE"/>
    <property type="match status" value="1"/>
</dbReference>
<dbReference type="PANTHER" id="PTHR30258">
    <property type="entry name" value="TYPE II SECRETION SYSTEM PROTEIN GSPE-RELATED"/>
    <property type="match status" value="1"/>
</dbReference>
<evidence type="ECO:0000313" key="6">
    <source>
        <dbReference type="Proteomes" id="UP000681414"/>
    </source>
</evidence>
<evidence type="ECO:0000313" key="5">
    <source>
        <dbReference type="EMBL" id="MBS4194676.1"/>
    </source>
</evidence>
<reference evidence="5 6" key="1">
    <citation type="submission" date="2021-05" db="EMBL/GenBank/DDBJ databases">
        <title>Novel Bacillus species.</title>
        <authorList>
            <person name="Liu G."/>
        </authorList>
    </citation>
    <scope>NUCLEOTIDE SEQUENCE [LARGE SCALE GENOMIC DNA]</scope>
    <source>
        <strain evidence="6">FJAT-49780</strain>
    </source>
</reference>